<dbReference type="EMBL" id="FNYW01000002">
    <property type="protein sequence ID" value="SEI53631.1"/>
    <property type="molecule type" value="Genomic_DNA"/>
</dbReference>
<dbReference type="Proteomes" id="UP000198564">
    <property type="component" value="Unassembled WGS sequence"/>
</dbReference>
<keyword evidence="2 7" id="KW-0813">Transport</keyword>
<evidence type="ECO:0000313" key="9">
    <source>
        <dbReference type="EMBL" id="SEI53631.1"/>
    </source>
</evidence>
<dbReference type="Gene3D" id="1.10.3720.10">
    <property type="entry name" value="MetI-like"/>
    <property type="match status" value="1"/>
</dbReference>
<dbReference type="STRING" id="1130080.SAMN04488113_102138"/>
<evidence type="ECO:0000256" key="7">
    <source>
        <dbReference type="RuleBase" id="RU363032"/>
    </source>
</evidence>
<dbReference type="CDD" id="cd06261">
    <property type="entry name" value="TM_PBP2"/>
    <property type="match status" value="1"/>
</dbReference>
<dbReference type="InterPro" id="IPR035906">
    <property type="entry name" value="MetI-like_sf"/>
</dbReference>
<evidence type="ECO:0000256" key="6">
    <source>
        <dbReference type="ARBA" id="ARBA00023136"/>
    </source>
</evidence>
<keyword evidence="5 7" id="KW-1133">Transmembrane helix</keyword>
<dbReference type="RefSeq" id="WP_091632421.1">
    <property type="nucleotide sequence ID" value="NZ_FNYW01000002.1"/>
</dbReference>
<feature type="transmembrane region" description="Helical" evidence="7">
    <location>
        <begin position="122"/>
        <end position="142"/>
    </location>
</feature>
<evidence type="ECO:0000256" key="5">
    <source>
        <dbReference type="ARBA" id="ARBA00022989"/>
    </source>
</evidence>
<accession>A0A1H6RCU1</accession>
<organism evidence="9 10">
    <name type="scientific">Alkalibacterium gilvum</name>
    <dbReference type="NCBI Taxonomy" id="1130080"/>
    <lineage>
        <taxon>Bacteria</taxon>
        <taxon>Bacillati</taxon>
        <taxon>Bacillota</taxon>
        <taxon>Bacilli</taxon>
        <taxon>Lactobacillales</taxon>
        <taxon>Carnobacteriaceae</taxon>
        <taxon>Alkalibacterium</taxon>
    </lineage>
</organism>
<sequence>MSAFKGRQINPKTFHKSQLKFYAVLIPLAIFMGLPIVYIFNHAFKPIDELFAFPPRFFVEKPTWQNFRNLFESTSLGATPMSRYLFNSIVVSLVVVVLTIIVATMAGYVLSKKQFRMKKALTEINTIALMFVATAVAIPRYFVIEQLGLINTFWVHILPALAMPVGLFLIKQFIDQIPDEMLEAAIMDGANDFQIYIRVILPMIKPAIATVAILAFQATWNNVEISDVFINNESLRTFAFYMSTLATKGNAVAGQGVSAAASLIMFIPNLVIFIFLQKQVMDTMAHSGIK</sequence>
<feature type="transmembrane region" description="Helical" evidence="7">
    <location>
        <begin position="252"/>
        <end position="276"/>
    </location>
</feature>
<feature type="transmembrane region" description="Helical" evidence="7">
    <location>
        <begin position="21"/>
        <end position="40"/>
    </location>
</feature>
<dbReference type="SUPFAM" id="SSF161098">
    <property type="entry name" value="MetI-like"/>
    <property type="match status" value="1"/>
</dbReference>
<proteinExistence type="inferred from homology"/>
<feature type="transmembrane region" description="Helical" evidence="7">
    <location>
        <begin position="154"/>
        <end position="174"/>
    </location>
</feature>
<evidence type="ECO:0000259" key="8">
    <source>
        <dbReference type="PROSITE" id="PS50928"/>
    </source>
</evidence>
<dbReference type="GO" id="GO:0005886">
    <property type="term" value="C:plasma membrane"/>
    <property type="evidence" value="ECO:0007669"/>
    <property type="project" value="UniProtKB-SubCell"/>
</dbReference>
<feature type="transmembrane region" description="Helical" evidence="7">
    <location>
        <begin position="84"/>
        <end position="110"/>
    </location>
</feature>
<evidence type="ECO:0000313" key="10">
    <source>
        <dbReference type="Proteomes" id="UP000198564"/>
    </source>
</evidence>
<name>A0A1H6RCU1_9LACT</name>
<keyword evidence="4 7" id="KW-0812">Transmembrane</keyword>
<dbReference type="GO" id="GO:0055085">
    <property type="term" value="P:transmembrane transport"/>
    <property type="evidence" value="ECO:0007669"/>
    <property type="project" value="InterPro"/>
</dbReference>
<protein>
    <submittedName>
        <fullName evidence="9">Carbohydrate ABC transporter membrane protein 2, CUT1 family (TC 3.A.1.1.-)</fullName>
    </submittedName>
</protein>
<evidence type="ECO:0000256" key="4">
    <source>
        <dbReference type="ARBA" id="ARBA00022692"/>
    </source>
</evidence>
<dbReference type="InterPro" id="IPR000515">
    <property type="entry name" value="MetI-like"/>
</dbReference>
<feature type="transmembrane region" description="Helical" evidence="7">
    <location>
        <begin position="195"/>
        <end position="216"/>
    </location>
</feature>
<dbReference type="AlphaFoldDB" id="A0A1H6RCU1"/>
<keyword evidence="3" id="KW-1003">Cell membrane</keyword>
<dbReference type="PANTHER" id="PTHR43744">
    <property type="entry name" value="ABC TRANSPORTER PERMEASE PROTEIN MG189-RELATED-RELATED"/>
    <property type="match status" value="1"/>
</dbReference>
<comment type="subcellular location">
    <subcellularLocation>
        <location evidence="1 7">Cell membrane</location>
        <topology evidence="1 7">Multi-pass membrane protein</topology>
    </subcellularLocation>
</comment>
<evidence type="ECO:0000256" key="1">
    <source>
        <dbReference type="ARBA" id="ARBA00004651"/>
    </source>
</evidence>
<evidence type="ECO:0000256" key="3">
    <source>
        <dbReference type="ARBA" id="ARBA00022475"/>
    </source>
</evidence>
<dbReference type="Pfam" id="PF00528">
    <property type="entry name" value="BPD_transp_1"/>
    <property type="match status" value="1"/>
</dbReference>
<feature type="domain" description="ABC transmembrane type-1" evidence="8">
    <location>
        <begin position="85"/>
        <end position="276"/>
    </location>
</feature>
<gene>
    <name evidence="9" type="ORF">SAMN04488113_102138</name>
</gene>
<dbReference type="OrthoDB" id="9771544at2"/>
<evidence type="ECO:0000256" key="2">
    <source>
        <dbReference type="ARBA" id="ARBA00022448"/>
    </source>
</evidence>
<keyword evidence="6 7" id="KW-0472">Membrane</keyword>
<keyword evidence="10" id="KW-1185">Reference proteome</keyword>
<dbReference type="PANTHER" id="PTHR43744:SF1">
    <property type="entry name" value="BINDING-PROTEIN-DEPENDENT TRANSPORT SYSTEMS INNER MEMBRANE COMPONENT"/>
    <property type="match status" value="1"/>
</dbReference>
<reference evidence="10" key="1">
    <citation type="submission" date="2016-10" db="EMBL/GenBank/DDBJ databases">
        <authorList>
            <person name="Varghese N."/>
            <person name="Submissions S."/>
        </authorList>
    </citation>
    <scope>NUCLEOTIDE SEQUENCE [LARGE SCALE GENOMIC DNA]</scope>
    <source>
        <strain evidence="10">DSM 25751</strain>
    </source>
</reference>
<comment type="similarity">
    <text evidence="7">Belongs to the binding-protein-dependent transport system permease family.</text>
</comment>
<dbReference type="PROSITE" id="PS50928">
    <property type="entry name" value="ABC_TM1"/>
    <property type="match status" value="1"/>
</dbReference>